<gene>
    <name evidence="3" type="ORF">METZ01_LOCUS411899</name>
</gene>
<proteinExistence type="predicted"/>
<evidence type="ECO:0000259" key="2">
    <source>
        <dbReference type="Pfam" id="PF16078"/>
    </source>
</evidence>
<feature type="region of interest" description="Disordered" evidence="1">
    <location>
        <begin position="105"/>
        <end position="157"/>
    </location>
</feature>
<accession>A0A382WL36</accession>
<dbReference type="Pfam" id="PF16078">
    <property type="entry name" value="2-oxogl_dehyd_N"/>
    <property type="match status" value="1"/>
</dbReference>
<dbReference type="AlphaFoldDB" id="A0A382WL36"/>
<dbReference type="EMBL" id="UINC01160414">
    <property type="protein sequence ID" value="SVD59045.1"/>
    <property type="molecule type" value="Genomic_DNA"/>
</dbReference>
<dbReference type="InterPro" id="IPR032106">
    <property type="entry name" value="2-oxogl_dehyd_N"/>
</dbReference>
<evidence type="ECO:0000313" key="3">
    <source>
        <dbReference type="EMBL" id="SVD59045.1"/>
    </source>
</evidence>
<sequence length="157" mass="16825">MFYPHLKLGAFSPSTECSFWTFSRGFRHSTIALHAAGVDLPTTLTAYVPSKTSQGGAMRPTDLSSANRDYVDALYEQYCADPSSVDPEWAVFFRGFDYGFQLSEEEQAAEGAAKPQAQLQTQTLATSVAETPAPVPTPAPAPAPSQVPQEVTSSDTG</sequence>
<name>A0A382WL36_9ZZZZ</name>
<protein>
    <recommendedName>
        <fullName evidence="2">2-oxoglutarate dehydrogenase E1 component N-terminal domain-containing protein</fullName>
    </recommendedName>
</protein>
<evidence type="ECO:0000256" key="1">
    <source>
        <dbReference type="SAM" id="MobiDB-lite"/>
    </source>
</evidence>
<feature type="compositionally biased region" description="Low complexity" evidence="1">
    <location>
        <begin position="116"/>
        <end position="132"/>
    </location>
</feature>
<organism evidence="3">
    <name type="scientific">marine metagenome</name>
    <dbReference type="NCBI Taxonomy" id="408172"/>
    <lineage>
        <taxon>unclassified sequences</taxon>
        <taxon>metagenomes</taxon>
        <taxon>ecological metagenomes</taxon>
    </lineage>
</organism>
<feature type="domain" description="2-oxoglutarate dehydrogenase E1 component N-terminal" evidence="2">
    <location>
        <begin position="63"/>
        <end position="97"/>
    </location>
</feature>
<feature type="non-terminal residue" evidence="3">
    <location>
        <position position="157"/>
    </location>
</feature>
<feature type="compositionally biased region" description="Pro residues" evidence="1">
    <location>
        <begin position="133"/>
        <end position="145"/>
    </location>
</feature>
<reference evidence="3" key="1">
    <citation type="submission" date="2018-05" db="EMBL/GenBank/DDBJ databases">
        <authorList>
            <person name="Lanie J.A."/>
            <person name="Ng W.-L."/>
            <person name="Kazmierczak K.M."/>
            <person name="Andrzejewski T.M."/>
            <person name="Davidsen T.M."/>
            <person name="Wayne K.J."/>
            <person name="Tettelin H."/>
            <person name="Glass J.I."/>
            <person name="Rusch D."/>
            <person name="Podicherti R."/>
            <person name="Tsui H.-C.T."/>
            <person name="Winkler M.E."/>
        </authorList>
    </citation>
    <scope>NUCLEOTIDE SEQUENCE</scope>
</reference>